<evidence type="ECO:0000259" key="4">
    <source>
        <dbReference type="Pfam" id="PF13302"/>
    </source>
</evidence>
<dbReference type="InterPro" id="IPR000182">
    <property type="entry name" value="GNAT_dom"/>
</dbReference>
<comment type="similarity">
    <text evidence="1">Belongs to the acetyltransferase family. GNAT subfamily.</text>
</comment>
<evidence type="ECO:0000256" key="3">
    <source>
        <dbReference type="ARBA" id="ARBA00023315"/>
    </source>
</evidence>
<dbReference type="EMBL" id="GDAI01002268">
    <property type="protein sequence ID" value="JAI15335.1"/>
    <property type="molecule type" value="mRNA"/>
</dbReference>
<dbReference type="GO" id="GO:0008080">
    <property type="term" value="F:N-acetyltransferase activity"/>
    <property type="evidence" value="ECO:0007669"/>
    <property type="project" value="InterPro"/>
</dbReference>
<name>A0A0K8TN31_TABBR</name>
<keyword evidence="2 5" id="KW-0808">Transferase</keyword>
<dbReference type="InterPro" id="IPR039135">
    <property type="entry name" value="NAT9-like"/>
</dbReference>
<organism evidence="5">
    <name type="scientific">Tabanus bromius</name>
    <name type="common">Band-eyed brown horse fly</name>
    <dbReference type="NCBI Taxonomy" id="304241"/>
    <lineage>
        <taxon>Eukaryota</taxon>
        <taxon>Metazoa</taxon>
        <taxon>Ecdysozoa</taxon>
        <taxon>Arthropoda</taxon>
        <taxon>Hexapoda</taxon>
        <taxon>Insecta</taxon>
        <taxon>Pterygota</taxon>
        <taxon>Neoptera</taxon>
        <taxon>Endopterygota</taxon>
        <taxon>Diptera</taxon>
        <taxon>Brachycera</taxon>
        <taxon>Tabanomorpha</taxon>
        <taxon>Tabanoidea</taxon>
        <taxon>Tabanidae</taxon>
        <taxon>Tabanus</taxon>
    </lineage>
</organism>
<dbReference type="Pfam" id="PF13302">
    <property type="entry name" value="Acetyltransf_3"/>
    <property type="match status" value="1"/>
</dbReference>
<sequence length="196" mass="22955">MKINETTQIIGRNVILIPYEERHVEKYHQWMQNPLMQELTASEPLTLEEEYQMQKSWRLDEDKCTFLILSKESYANSGDEIEALIGDTNLFVQVDDGVKTGEAEIMIAEESYQGKRLGWESMLLMLKYGLQEIGIKKFIAKIGEQNVKSINMFLKMDFVKVGDVNVFHEITLERMVTDEWIGWLNSQINYRITTYK</sequence>
<dbReference type="SUPFAM" id="SSF55729">
    <property type="entry name" value="Acyl-CoA N-acyltransferases (Nat)"/>
    <property type="match status" value="1"/>
</dbReference>
<evidence type="ECO:0000256" key="1">
    <source>
        <dbReference type="ARBA" id="ARBA00009342"/>
    </source>
</evidence>
<evidence type="ECO:0000313" key="5">
    <source>
        <dbReference type="EMBL" id="JAI15335.1"/>
    </source>
</evidence>
<evidence type="ECO:0000256" key="2">
    <source>
        <dbReference type="ARBA" id="ARBA00022679"/>
    </source>
</evidence>
<reference evidence="5" key="1">
    <citation type="journal article" date="2015" name="Insect Biochem. Mol. Biol.">
        <title>An insight into the sialome of the horse fly, Tabanus bromius.</title>
        <authorList>
            <person name="Ribeiro J.M."/>
            <person name="Kazimirova M."/>
            <person name="Takac P."/>
            <person name="Andersen J.F."/>
            <person name="Francischetti I.M."/>
        </authorList>
    </citation>
    <scope>NUCLEOTIDE SEQUENCE</scope>
</reference>
<dbReference type="InterPro" id="IPR016181">
    <property type="entry name" value="Acyl_CoA_acyltransferase"/>
</dbReference>
<keyword evidence="3" id="KW-0012">Acyltransferase</keyword>
<dbReference type="Gene3D" id="3.40.630.30">
    <property type="match status" value="1"/>
</dbReference>
<accession>A0A0K8TN31</accession>
<dbReference type="AlphaFoldDB" id="A0A0K8TN31"/>
<proteinExistence type="evidence at transcript level"/>
<dbReference type="PANTHER" id="PTHR13256">
    <property type="entry name" value="N-ACETYLTRANSFERASE 9"/>
    <property type="match status" value="1"/>
</dbReference>
<protein>
    <submittedName>
        <fullName evidence="5">Putative phosphoglucosamine acetyltransferase</fullName>
    </submittedName>
</protein>
<dbReference type="PANTHER" id="PTHR13256:SF16">
    <property type="entry name" value="ALPHA_BETA-TUBULIN-N-ACETYLTRANSFERASE 9"/>
    <property type="match status" value="1"/>
</dbReference>
<feature type="domain" description="N-acetyltransferase" evidence="4">
    <location>
        <begin position="14"/>
        <end position="158"/>
    </location>
</feature>